<evidence type="ECO:0000313" key="3">
    <source>
        <dbReference type="Proteomes" id="UP000199629"/>
    </source>
</evidence>
<gene>
    <name evidence="2" type="ORF">GA0070214_1011002</name>
</gene>
<keyword evidence="3" id="KW-1185">Reference proteome</keyword>
<feature type="signal peptide" evidence="1">
    <location>
        <begin position="1"/>
        <end position="33"/>
    </location>
</feature>
<dbReference type="RefSeq" id="WP_091259409.1">
    <property type="nucleotide sequence ID" value="NZ_FMCS01000001.1"/>
</dbReference>
<evidence type="ECO:0008006" key="4">
    <source>
        <dbReference type="Google" id="ProtNLM"/>
    </source>
</evidence>
<dbReference type="Proteomes" id="UP000199629">
    <property type="component" value="Unassembled WGS sequence"/>
</dbReference>
<reference evidence="3" key="1">
    <citation type="submission" date="2016-06" db="EMBL/GenBank/DDBJ databases">
        <authorList>
            <person name="Varghese N."/>
            <person name="Submissions Spin"/>
        </authorList>
    </citation>
    <scope>NUCLEOTIDE SEQUENCE [LARGE SCALE GENOMIC DNA]</scope>
    <source>
        <strain evidence="3">DSM 45246</strain>
    </source>
</reference>
<protein>
    <recommendedName>
        <fullName evidence="4">Peptidase inhibitor family I36</fullName>
    </recommendedName>
</protein>
<evidence type="ECO:0000256" key="1">
    <source>
        <dbReference type="SAM" id="SignalP"/>
    </source>
</evidence>
<keyword evidence="1" id="KW-0732">Signal</keyword>
<organism evidence="2 3">
    <name type="scientific">Micromonospora chaiyaphumensis</name>
    <dbReference type="NCBI Taxonomy" id="307119"/>
    <lineage>
        <taxon>Bacteria</taxon>
        <taxon>Bacillati</taxon>
        <taxon>Actinomycetota</taxon>
        <taxon>Actinomycetes</taxon>
        <taxon>Micromonosporales</taxon>
        <taxon>Micromonosporaceae</taxon>
        <taxon>Micromonospora</taxon>
    </lineage>
</organism>
<proteinExistence type="predicted"/>
<sequence>MKVVRERSKKWMRPILAMGLGLTAVVAATPAQAAAFYPCSYPYVCLYTSNHSAWAERYQVVTSGFQSFSRRDITEVRNMRHDDVAFIRYTNGSVRCVPAGQGDDWVFQADTGGTPNGIRIDSSASCGSTPQVYTSWLL</sequence>
<name>A0A1C4UTN8_9ACTN</name>
<accession>A0A1C4UTN8</accession>
<dbReference type="AlphaFoldDB" id="A0A1C4UTN8"/>
<evidence type="ECO:0000313" key="2">
    <source>
        <dbReference type="EMBL" id="SCE75040.1"/>
    </source>
</evidence>
<dbReference type="EMBL" id="FMCS01000001">
    <property type="protein sequence ID" value="SCE75040.1"/>
    <property type="molecule type" value="Genomic_DNA"/>
</dbReference>
<feature type="chain" id="PRO_5008705180" description="Peptidase inhibitor family I36" evidence="1">
    <location>
        <begin position="34"/>
        <end position="138"/>
    </location>
</feature>